<sequence length="215" mass="22649">MRLGQLLHGQPDAQAPGAIQHALAYEVLSVAVFAGRRKRTFGRLVAMAGVAPGDRVLDVGSGPGYLTALAAEAVSPGGRAVGIDPSEPMVGQARRLRGTENCSFEVGRAEALAAADGSFDVVVSSLAVHHIPDAVRGKAFREMFRVLRPGGRILLADFRPPRGRLGRVLVGATAGPGMRDNPVDRISPMLAEAGFRVESESRVGGFLHCVRARKP</sequence>
<dbReference type="Gene3D" id="3.40.50.150">
    <property type="entry name" value="Vaccinia Virus protein VP39"/>
    <property type="match status" value="1"/>
</dbReference>
<dbReference type="EMBL" id="CP127173">
    <property type="protein sequence ID" value="WIV56942.1"/>
    <property type="molecule type" value="Genomic_DNA"/>
</dbReference>
<name>A0ABY8XMU2_9PSEU</name>
<gene>
    <name evidence="2" type="ORF">QP939_50695</name>
</gene>
<dbReference type="InterPro" id="IPR029063">
    <property type="entry name" value="SAM-dependent_MTases_sf"/>
</dbReference>
<feature type="domain" description="Methyltransferase" evidence="1">
    <location>
        <begin position="56"/>
        <end position="151"/>
    </location>
</feature>
<keyword evidence="2" id="KW-0808">Transferase</keyword>
<accession>A0ABY8XMU2</accession>
<dbReference type="SUPFAM" id="SSF53335">
    <property type="entry name" value="S-adenosyl-L-methionine-dependent methyltransferases"/>
    <property type="match status" value="1"/>
</dbReference>
<dbReference type="RefSeq" id="WP_285454146.1">
    <property type="nucleotide sequence ID" value="NZ_CP127173.1"/>
</dbReference>
<evidence type="ECO:0000313" key="3">
    <source>
        <dbReference type="Proteomes" id="UP001227101"/>
    </source>
</evidence>
<dbReference type="CDD" id="cd02440">
    <property type="entry name" value="AdoMet_MTases"/>
    <property type="match status" value="1"/>
</dbReference>
<reference evidence="2 3" key="1">
    <citation type="submission" date="2023-06" db="EMBL/GenBank/DDBJ databases">
        <authorList>
            <person name="Oyuntsetseg B."/>
            <person name="Kim S.B."/>
        </authorList>
    </citation>
    <scope>NUCLEOTIDE SEQUENCE [LARGE SCALE GENOMIC DNA]</scope>
    <source>
        <strain evidence="2 3">2-2</strain>
    </source>
</reference>
<dbReference type="GO" id="GO:0032259">
    <property type="term" value="P:methylation"/>
    <property type="evidence" value="ECO:0007669"/>
    <property type="project" value="UniProtKB-KW"/>
</dbReference>
<dbReference type="GO" id="GO:0008168">
    <property type="term" value="F:methyltransferase activity"/>
    <property type="evidence" value="ECO:0007669"/>
    <property type="project" value="UniProtKB-KW"/>
</dbReference>
<protein>
    <submittedName>
        <fullName evidence="2">Methyltransferase domain-containing protein</fullName>
    </submittedName>
</protein>
<evidence type="ECO:0000259" key="1">
    <source>
        <dbReference type="Pfam" id="PF13649"/>
    </source>
</evidence>
<keyword evidence="2" id="KW-0489">Methyltransferase</keyword>
<keyword evidence="3" id="KW-1185">Reference proteome</keyword>
<organism evidence="2 3">
    <name type="scientific">Amycolatopsis nalaikhensis</name>
    <dbReference type="NCBI Taxonomy" id="715472"/>
    <lineage>
        <taxon>Bacteria</taxon>
        <taxon>Bacillati</taxon>
        <taxon>Actinomycetota</taxon>
        <taxon>Actinomycetes</taxon>
        <taxon>Pseudonocardiales</taxon>
        <taxon>Pseudonocardiaceae</taxon>
        <taxon>Amycolatopsis</taxon>
    </lineage>
</organism>
<evidence type="ECO:0000313" key="2">
    <source>
        <dbReference type="EMBL" id="WIV56942.1"/>
    </source>
</evidence>
<dbReference type="PANTHER" id="PTHR42912:SF93">
    <property type="entry name" value="N6-ADENOSINE-METHYLTRANSFERASE TMT1A"/>
    <property type="match status" value="1"/>
</dbReference>
<dbReference type="Proteomes" id="UP001227101">
    <property type="component" value="Chromosome"/>
</dbReference>
<proteinExistence type="predicted"/>
<dbReference type="InterPro" id="IPR050508">
    <property type="entry name" value="Methyltransf_Superfamily"/>
</dbReference>
<dbReference type="Pfam" id="PF13649">
    <property type="entry name" value="Methyltransf_25"/>
    <property type="match status" value="1"/>
</dbReference>
<dbReference type="PANTHER" id="PTHR42912">
    <property type="entry name" value="METHYLTRANSFERASE"/>
    <property type="match status" value="1"/>
</dbReference>
<dbReference type="InterPro" id="IPR041698">
    <property type="entry name" value="Methyltransf_25"/>
</dbReference>